<dbReference type="AlphaFoldDB" id="A0A069D4V5"/>
<dbReference type="InterPro" id="IPR047951">
    <property type="entry name" value="Transpos_ISL3"/>
</dbReference>
<keyword evidence="3" id="KW-1185">Reference proteome</keyword>
<dbReference type="STRING" id="1121097.GCA_000428125_00280"/>
<feature type="domain" description="Transposase IS204/IS1001/IS1096/IS1165 DDE" evidence="1">
    <location>
        <begin position="225"/>
        <end position="357"/>
    </location>
</feature>
<dbReference type="EMBL" id="BAJS01000001">
    <property type="protein sequence ID" value="GAK35199.1"/>
    <property type="molecule type" value="Genomic_DNA"/>
</dbReference>
<dbReference type="PANTHER" id="PTHR33498:SF1">
    <property type="entry name" value="TRANSPOSASE FOR INSERTION SEQUENCE ELEMENT IS1557"/>
    <property type="match status" value="1"/>
</dbReference>
<evidence type="ECO:0000313" key="2">
    <source>
        <dbReference type="EMBL" id="GAK35199.1"/>
    </source>
</evidence>
<evidence type="ECO:0000313" key="3">
    <source>
        <dbReference type="Proteomes" id="UP000027601"/>
    </source>
</evidence>
<reference evidence="2 3" key="1">
    <citation type="journal article" date="2015" name="Microbes Environ.">
        <title>Distribution and evolution of nitrogen fixation genes in the phylum bacteroidetes.</title>
        <authorList>
            <person name="Inoue J."/>
            <person name="Oshima K."/>
            <person name="Suda W."/>
            <person name="Sakamoto M."/>
            <person name="Iino T."/>
            <person name="Noda S."/>
            <person name="Hongoh Y."/>
            <person name="Hattori M."/>
            <person name="Ohkuma M."/>
        </authorList>
    </citation>
    <scope>NUCLEOTIDE SEQUENCE [LARGE SCALE GENOMIC DNA]</scope>
    <source>
        <strain evidence="2 3">JCM 15093</strain>
    </source>
</reference>
<proteinExistence type="predicted"/>
<accession>A0A069D4V5</accession>
<dbReference type="eggNOG" id="COG3464">
    <property type="taxonomic scope" value="Bacteria"/>
</dbReference>
<name>A0A069D4V5_9BACE</name>
<comment type="caution">
    <text evidence="2">The sequence shown here is derived from an EMBL/GenBank/DDBJ whole genome shotgun (WGS) entry which is preliminary data.</text>
</comment>
<organism evidence="2 3">
    <name type="scientific">Bacteroides graminisolvens DSM 19988 = JCM 15093</name>
    <dbReference type="NCBI Taxonomy" id="1121097"/>
    <lineage>
        <taxon>Bacteria</taxon>
        <taxon>Pseudomonadati</taxon>
        <taxon>Bacteroidota</taxon>
        <taxon>Bacteroidia</taxon>
        <taxon>Bacteroidales</taxon>
        <taxon>Bacteroidaceae</taxon>
        <taxon>Bacteroides</taxon>
    </lineage>
</organism>
<dbReference type="Pfam" id="PF01610">
    <property type="entry name" value="DDE_Tnp_ISL3"/>
    <property type="match status" value="2"/>
</dbReference>
<sequence length="374" mass="42544">MGIDDFAWKKGHIYMSVVVDHLTGKPVAVLNERGGETVEQWFSKNPQIQYITRDRGPSFIEAINRSIPNATQICDRFHLIKNMIDTATLQVAALLKKPSKCLYHQYPTKEEAEDMILEAIFHMGKAQHRNKLQTYQKSLKLKSLGYTILEIANELGKTTRQIYLIMHNRKLSSYMNPDQKLALKHTQELAGIISNGYIDVYAIAKQMKGVLGTALIAKITCTLRKKYKDNRRQVRQTNRKVKDENESCKLSKAQIRKLLLGDSSNTLRQEDQPSIQIKALVDLCREFRSIINGKGQVNDLEKWILKTKKSPNKALRNFAYGIAKEKEAIQAAIDIPLSNGRAEGTVNKIKGIKRQMYNRAGISLLRAKVLYESG</sequence>
<evidence type="ECO:0000259" key="1">
    <source>
        <dbReference type="Pfam" id="PF01610"/>
    </source>
</evidence>
<dbReference type="Proteomes" id="UP000027601">
    <property type="component" value="Unassembled WGS sequence"/>
</dbReference>
<gene>
    <name evidence="2" type="ORF">JCM15093_278</name>
</gene>
<feature type="domain" description="Transposase IS204/IS1001/IS1096/IS1165 DDE" evidence="1">
    <location>
        <begin position="1"/>
        <end position="86"/>
    </location>
</feature>
<protein>
    <submittedName>
        <fullName evidence="2">Mobile element protein</fullName>
    </submittedName>
</protein>
<dbReference type="PANTHER" id="PTHR33498">
    <property type="entry name" value="TRANSPOSASE FOR INSERTION SEQUENCE ELEMENT IS1557"/>
    <property type="match status" value="1"/>
</dbReference>
<dbReference type="InterPro" id="IPR002560">
    <property type="entry name" value="Transposase_DDE"/>
</dbReference>